<accession>A0A7C9DRC0</accession>
<evidence type="ECO:0000256" key="1">
    <source>
        <dbReference type="SAM" id="MobiDB-lite"/>
    </source>
</evidence>
<evidence type="ECO:0000313" key="2">
    <source>
        <dbReference type="EMBL" id="MBA4649262.1"/>
    </source>
</evidence>
<name>A0A7C9DRC0_OPUST</name>
<sequence>MRANMDLKFLETTTYRISFLSCSYHPVQCRPASGLYVYHIGNEMGDRHLSKDSMFDTAKIADPTRSPHLRTSMKSSTPEHTISPPLHHVSNNNNQSPLNMRNILPHAWLLILVLESRNTISCQ</sequence>
<proteinExistence type="predicted"/>
<dbReference type="AlphaFoldDB" id="A0A7C9DRC0"/>
<organism evidence="2">
    <name type="scientific">Opuntia streptacantha</name>
    <name type="common">Prickly pear cactus</name>
    <name type="synonym">Opuntia cardona</name>
    <dbReference type="NCBI Taxonomy" id="393608"/>
    <lineage>
        <taxon>Eukaryota</taxon>
        <taxon>Viridiplantae</taxon>
        <taxon>Streptophyta</taxon>
        <taxon>Embryophyta</taxon>
        <taxon>Tracheophyta</taxon>
        <taxon>Spermatophyta</taxon>
        <taxon>Magnoliopsida</taxon>
        <taxon>eudicotyledons</taxon>
        <taxon>Gunneridae</taxon>
        <taxon>Pentapetalae</taxon>
        <taxon>Caryophyllales</taxon>
        <taxon>Cactineae</taxon>
        <taxon>Cactaceae</taxon>
        <taxon>Opuntioideae</taxon>
        <taxon>Opuntia</taxon>
    </lineage>
</organism>
<protein>
    <submittedName>
        <fullName evidence="2">Uncharacterized protein</fullName>
    </submittedName>
</protein>
<feature type="region of interest" description="Disordered" evidence="1">
    <location>
        <begin position="64"/>
        <end position="87"/>
    </location>
</feature>
<reference evidence="2" key="1">
    <citation type="journal article" date="2013" name="J. Plant Res.">
        <title>Effect of fungi and light on seed germination of three Opuntia species from semiarid lands of central Mexico.</title>
        <authorList>
            <person name="Delgado-Sanchez P."/>
            <person name="Jimenez-Bremont J.F."/>
            <person name="Guerrero-Gonzalez Mde L."/>
            <person name="Flores J."/>
        </authorList>
    </citation>
    <scope>NUCLEOTIDE SEQUENCE</scope>
    <source>
        <tissue evidence="2">Cladode</tissue>
    </source>
</reference>
<reference evidence="2" key="2">
    <citation type="submission" date="2020-07" db="EMBL/GenBank/DDBJ databases">
        <authorList>
            <person name="Vera ALvarez R."/>
            <person name="Arias-Moreno D.M."/>
            <person name="Jimenez-Jacinto V."/>
            <person name="Jimenez-Bremont J.F."/>
            <person name="Swaminathan K."/>
            <person name="Moose S.P."/>
            <person name="Guerrero-Gonzalez M.L."/>
            <person name="Marino-Ramirez L."/>
            <person name="Landsman D."/>
            <person name="Rodriguez-Kessler M."/>
            <person name="Delgado-Sanchez P."/>
        </authorList>
    </citation>
    <scope>NUCLEOTIDE SEQUENCE</scope>
    <source>
        <tissue evidence="2">Cladode</tissue>
    </source>
</reference>
<dbReference type="EMBL" id="GISG01159442">
    <property type="protein sequence ID" value="MBA4649262.1"/>
    <property type="molecule type" value="Transcribed_RNA"/>
</dbReference>